<dbReference type="InterPro" id="IPR036412">
    <property type="entry name" value="HAD-like_sf"/>
</dbReference>
<dbReference type="Proteomes" id="UP000018851">
    <property type="component" value="Chromosome"/>
</dbReference>
<accession>W0AIE2</accession>
<dbReference type="SUPFAM" id="SSF56784">
    <property type="entry name" value="HAD-like"/>
    <property type="match status" value="1"/>
</dbReference>
<protein>
    <recommendedName>
        <fullName evidence="3">HAD family hydrolase</fullName>
    </recommendedName>
</protein>
<dbReference type="RefSeq" id="WP_025294451.1">
    <property type="nucleotide sequence ID" value="NZ_CP006644.1"/>
</dbReference>
<sequence>MSRPLLVTDCDEVLLHMVVPFGQWLDEAHNISLDLSLGRFGEAMREKDGGALIAGERVWALLEQFFTTEMHRQYPFPGTIQALDAIRAVADIVVLTNIGIHLQEGRAIQLRSAGVEAPVVGNRGPKGLPLARIIAEYQPSACVFVDDIGVHLDSAAEHAPMAWRLQMVGEQMLAPRVPTAASAHARIDDWATATPWILARFGEGRADAAPAGVDHEAAAMLKPAS</sequence>
<name>W0AIE2_9SPHN</name>
<reference evidence="1 2" key="1">
    <citation type="submission" date="2013-07" db="EMBL/GenBank/DDBJ databases">
        <title>Completed genome of Sphingomonas sanxanigenens NX02.</title>
        <authorList>
            <person name="Ma T."/>
            <person name="Huang H."/>
            <person name="Wu M."/>
            <person name="Li X."/>
            <person name="Li G."/>
        </authorList>
    </citation>
    <scope>NUCLEOTIDE SEQUENCE [LARGE SCALE GENOMIC DNA]</scope>
    <source>
        <strain evidence="1 2">NX02</strain>
    </source>
</reference>
<gene>
    <name evidence="1" type="ORF">NX02_23590</name>
</gene>
<dbReference type="OrthoDB" id="7192139at2"/>
<organism evidence="1 2">
    <name type="scientific">Sphingomonas sanxanigenens DSM 19645 = NX02</name>
    <dbReference type="NCBI Taxonomy" id="1123269"/>
    <lineage>
        <taxon>Bacteria</taxon>
        <taxon>Pseudomonadati</taxon>
        <taxon>Pseudomonadota</taxon>
        <taxon>Alphaproteobacteria</taxon>
        <taxon>Sphingomonadales</taxon>
        <taxon>Sphingomonadaceae</taxon>
        <taxon>Sphingomonas</taxon>
    </lineage>
</organism>
<evidence type="ECO:0000313" key="1">
    <source>
        <dbReference type="EMBL" id="AHE56332.1"/>
    </source>
</evidence>
<dbReference type="STRING" id="1123269.NX02_23590"/>
<dbReference type="EMBL" id="CP006644">
    <property type="protein sequence ID" value="AHE56332.1"/>
    <property type="molecule type" value="Genomic_DNA"/>
</dbReference>
<dbReference type="AlphaFoldDB" id="W0AIE2"/>
<proteinExistence type="predicted"/>
<dbReference type="eggNOG" id="COG0647">
    <property type="taxonomic scope" value="Bacteria"/>
</dbReference>
<keyword evidence="2" id="KW-1185">Reference proteome</keyword>
<dbReference type="HOGENOM" id="CLU_110578_1_0_5"/>
<evidence type="ECO:0008006" key="3">
    <source>
        <dbReference type="Google" id="ProtNLM"/>
    </source>
</evidence>
<dbReference type="PATRIC" id="fig|1123269.5.peg.4619"/>
<dbReference type="KEGG" id="ssan:NX02_23590"/>
<evidence type="ECO:0000313" key="2">
    <source>
        <dbReference type="Proteomes" id="UP000018851"/>
    </source>
</evidence>